<proteinExistence type="predicted"/>
<dbReference type="CDD" id="cd07995">
    <property type="entry name" value="TPK"/>
    <property type="match status" value="1"/>
</dbReference>
<dbReference type="InterPro" id="IPR007371">
    <property type="entry name" value="TPK_catalytic"/>
</dbReference>
<dbReference type="InterPro" id="IPR006282">
    <property type="entry name" value="Thi_PPkinase"/>
</dbReference>
<dbReference type="Gene3D" id="3.40.50.10240">
    <property type="entry name" value="Thiamin pyrophosphokinase, catalytic domain"/>
    <property type="match status" value="1"/>
</dbReference>
<evidence type="ECO:0000256" key="5">
    <source>
        <dbReference type="NCBIfam" id="TIGR01378"/>
    </source>
</evidence>
<organism evidence="7 8">
    <name type="scientific">Paenibacillus thiaminolyticus</name>
    <name type="common">Bacillus thiaminolyticus</name>
    <dbReference type="NCBI Taxonomy" id="49283"/>
    <lineage>
        <taxon>Bacteria</taxon>
        <taxon>Bacillati</taxon>
        <taxon>Bacillota</taxon>
        <taxon>Bacilli</taxon>
        <taxon>Bacillales</taxon>
        <taxon>Paenibacillaceae</taxon>
        <taxon>Paenibacillus</taxon>
    </lineage>
</organism>
<evidence type="ECO:0000256" key="1">
    <source>
        <dbReference type="ARBA" id="ARBA00022679"/>
    </source>
</evidence>
<protein>
    <recommendedName>
        <fullName evidence="5">Thiamine diphosphokinase</fullName>
        <ecNumber evidence="5">2.7.6.2</ecNumber>
    </recommendedName>
</protein>
<reference evidence="7 8" key="1">
    <citation type="submission" date="2018-09" db="EMBL/GenBank/DDBJ databases">
        <title>Paenibacillus SK2017-BO5.</title>
        <authorList>
            <person name="Piskunova J.V."/>
            <person name="Dubiley S.A."/>
            <person name="Severinov K.V."/>
        </authorList>
    </citation>
    <scope>NUCLEOTIDE SEQUENCE [LARGE SCALE GENOMIC DNA]</scope>
    <source>
        <strain evidence="7 8">BO5</strain>
    </source>
</reference>
<keyword evidence="3 7" id="KW-0418">Kinase</keyword>
<dbReference type="OrthoDB" id="9804377at2"/>
<evidence type="ECO:0000256" key="3">
    <source>
        <dbReference type="ARBA" id="ARBA00022777"/>
    </source>
</evidence>
<dbReference type="Pfam" id="PF04263">
    <property type="entry name" value="TPK_catalytic"/>
    <property type="match status" value="1"/>
</dbReference>
<dbReference type="SUPFAM" id="SSF63999">
    <property type="entry name" value="Thiamin pyrophosphokinase, catalytic domain"/>
    <property type="match status" value="1"/>
</dbReference>
<keyword evidence="2" id="KW-0547">Nucleotide-binding</keyword>
<dbReference type="GO" id="GO:0004788">
    <property type="term" value="F:thiamine diphosphokinase activity"/>
    <property type="evidence" value="ECO:0007669"/>
    <property type="project" value="UniProtKB-UniRule"/>
</dbReference>
<dbReference type="GO" id="GO:0016301">
    <property type="term" value="F:kinase activity"/>
    <property type="evidence" value="ECO:0007669"/>
    <property type="project" value="UniProtKB-KW"/>
</dbReference>
<evidence type="ECO:0000259" key="6">
    <source>
        <dbReference type="SMART" id="SM00983"/>
    </source>
</evidence>
<dbReference type="PANTHER" id="PTHR41299">
    <property type="entry name" value="THIAMINE PYROPHOSPHOKINASE"/>
    <property type="match status" value="1"/>
</dbReference>
<dbReference type="RefSeq" id="WP_119793131.1">
    <property type="nucleotide sequence ID" value="NZ_QYZD01000006.1"/>
</dbReference>
<dbReference type="InterPro" id="IPR007373">
    <property type="entry name" value="Thiamin_PyroPKinase_B1-bd"/>
</dbReference>
<keyword evidence="1 7" id="KW-0808">Transferase</keyword>
<dbReference type="GO" id="GO:0030975">
    <property type="term" value="F:thiamine binding"/>
    <property type="evidence" value="ECO:0007669"/>
    <property type="project" value="InterPro"/>
</dbReference>
<dbReference type="PANTHER" id="PTHR41299:SF1">
    <property type="entry name" value="THIAMINE PYROPHOSPHOKINASE"/>
    <property type="match status" value="1"/>
</dbReference>
<keyword evidence="4" id="KW-0067">ATP-binding</keyword>
<dbReference type="EMBL" id="QYZD01000006">
    <property type="protein sequence ID" value="RJG24633.1"/>
    <property type="molecule type" value="Genomic_DNA"/>
</dbReference>
<evidence type="ECO:0000256" key="2">
    <source>
        <dbReference type="ARBA" id="ARBA00022741"/>
    </source>
</evidence>
<dbReference type="GO" id="GO:0009229">
    <property type="term" value="P:thiamine diphosphate biosynthetic process"/>
    <property type="evidence" value="ECO:0007669"/>
    <property type="project" value="InterPro"/>
</dbReference>
<gene>
    <name evidence="7" type="ORF">DQX05_09965</name>
</gene>
<dbReference type="GO" id="GO:0006772">
    <property type="term" value="P:thiamine metabolic process"/>
    <property type="evidence" value="ECO:0007669"/>
    <property type="project" value="UniProtKB-UniRule"/>
</dbReference>
<dbReference type="InterPro" id="IPR053149">
    <property type="entry name" value="TPK"/>
</dbReference>
<dbReference type="Proteomes" id="UP000266177">
    <property type="component" value="Unassembled WGS sequence"/>
</dbReference>
<dbReference type="EC" id="2.7.6.2" evidence="5"/>
<dbReference type="InterPro" id="IPR036371">
    <property type="entry name" value="TPK_B1-bd_sf"/>
</dbReference>
<evidence type="ECO:0000313" key="8">
    <source>
        <dbReference type="Proteomes" id="UP000266177"/>
    </source>
</evidence>
<dbReference type="SUPFAM" id="SSF63862">
    <property type="entry name" value="Thiamin pyrophosphokinase, substrate-binding domain"/>
    <property type="match status" value="1"/>
</dbReference>
<evidence type="ECO:0000313" key="7">
    <source>
        <dbReference type="EMBL" id="RJG24633.1"/>
    </source>
</evidence>
<name>A0A3A3GJ15_PANTH</name>
<evidence type="ECO:0000256" key="4">
    <source>
        <dbReference type="ARBA" id="ARBA00022840"/>
    </source>
</evidence>
<dbReference type="GO" id="GO:0005524">
    <property type="term" value="F:ATP binding"/>
    <property type="evidence" value="ECO:0007669"/>
    <property type="project" value="UniProtKB-KW"/>
</dbReference>
<dbReference type="InterPro" id="IPR036759">
    <property type="entry name" value="TPK_catalytic_sf"/>
</dbReference>
<dbReference type="SMART" id="SM00983">
    <property type="entry name" value="TPK_B1_binding"/>
    <property type="match status" value="1"/>
</dbReference>
<dbReference type="Pfam" id="PF04265">
    <property type="entry name" value="TPK_B1_binding"/>
    <property type="match status" value="1"/>
</dbReference>
<sequence length="220" mass="23815">MYIAPPVPRPRHVVICAGGMLDASLLSVCNEADVVIGADRGALALASHGICPDVAIGDFDSVTEDERNQIRSCSKHYQDFDAIDKDYTDTELAFHTALSWRPAQITLLGATGTRLDHTLGNIHLLRVGLDQGIQCQIVDAHNIIRLTNSELTLPQQPYPYISLLPLSMTVTGITLKGFAYPLVDATLHIGQSLAISNQFAAEEGTVTIRDGYLLVICSCD</sequence>
<dbReference type="NCBIfam" id="TIGR01378">
    <property type="entry name" value="thi_PPkinase"/>
    <property type="match status" value="1"/>
</dbReference>
<comment type="caution">
    <text evidence="7">The sequence shown here is derived from an EMBL/GenBank/DDBJ whole genome shotgun (WGS) entry which is preliminary data.</text>
</comment>
<feature type="domain" description="Thiamin pyrophosphokinase thiamin-binding" evidence="6">
    <location>
        <begin position="147"/>
        <end position="214"/>
    </location>
</feature>
<dbReference type="AlphaFoldDB" id="A0A3A3GJ15"/>
<accession>A0A3A3GJ15</accession>